<accession>A0A285TRP6</accession>
<protein>
    <submittedName>
        <fullName evidence="1">Predicted metal-dependent phosphohydrolase, HD superfamily</fullName>
    </submittedName>
</protein>
<dbReference type="PIRSF" id="PIRSF035170">
    <property type="entry name" value="HD_phosphohydro"/>
    <property type="match status" value="1"/>
</dbReference>
<dbReference type="EMBL" id="OBMM01000005">
    <property type="protein sequence ID" value="SOC25981.1"/>
    <property type="molecule type" value="Genomic_DNA"/>
</dbReference>
<dbReference type="Proteomes" id="UP000219068">
    <property type="component" value="Unassembled WGS sequence"/>
</dbReference>
<dbReference type="AlphaFoldDB" id="A0A285TRP6"/>
<dbReference type="SUPFAM" id="SSF109604">
    <property type="entry name" value="HD-domain/PDEase-like"/>
    <property type="match status" value="1"/>
</dbReference>
<keyword evidence="1" id="KW-0378">Hydrolase</keyword>
<gene>
    <name evidence="1" type="ORF">SAMN05428964_10522</name>
</gene>
<dbReference type="RefSeq" id="WP_097052603.1">
    <property type="nucleotide sequence ID" value="NZ_OBMM01000005.1"/>
</dbReference>
<dbReference type="PANTHER" id="PTHR21174">
    <property type="match status" value="1"/>
</dbReference>
<organism evidence="1 2">
    <name type="scientific">Thalassospira xiamenensis</name>
    <dbReference type="NCBI Taxonomy" id="220697"/>
    <lineage>
        <taxon>Bacteria</taxon>
        <taxon>Pseudomonadati</taxon>
        <taxon>Pseudomonadota</taxon>
        <taxon>Alphaproteobacteria</taxon>
        <taxon>Rhodospirillales</taxon>
        <taxon>Thalassospiraceae</taxon>
        <taxon>Thalassospira</taxon>
    </lineage>
</organism>
<reference evidence="1 2" key="1">
    <citation type="submission" date="2017-08" db="EMBL/GenBank/DDBJ databases">
        <authorList>
            <person name="de Groot N.N."/>
        </authorList>
    </citation>
    <scope>NUCLEOTIDE SEQUENCE [LARGE SCALE GENOMIC DNA]</scope>
    <source>
        <strain evidence="1 2">USBA 78</strain>
    </source>
</reference>
<evidence type="ECO:0000313" key="1">
    <source>
        <dbReference type="EMBL" id="SOC25981.1"/>
    </source>
</evidence>
<sequence length="210" mass="24546">MLEKLLSDRAQKLFRDLRPRYEEPHRSHHGVAHIVHCLRVFLTIEDIVANKEAFELALIFHDATYDVGAKAPLNEKNSANLMMKASPHDREVTQRAYLLILATADHRIPPIEDESFTQDCALFLDIDNSVLGSPRDEYQRYANNIRQEYLTVFSEEEFNRGRQAFLEGMLDRESIFLSRHFRNRIESIAQRNIRNELSHLQVPPSPRMTF</sequence>
<name>A0A285TRP6_9PROT</name>
<proteinExistence type="predicted"/>
<dbReference type="GO" id="GO:0016787">
    <property type="term" value="F:hydrolase activity"/>
    <property type="evidence" value="ECO:0007669"/>
    <property type="project" value="UniProtKB-KW"/>
</dbReference>
<evidence type="ECO:0000313" key="2">
    <source>
        <dbReference type="Proteomes" id="UP000219068"/>
    </source>
</evidence>
<dbReference type="InterPro" id="IPR009218">
    <property type="entry name" value="HD_phosphohydro"/>
</dbReference>
<dbReference type="PANTHER" id="PTHR21174:SF0">
    <property type="entry name" value="HD PHOSPHOHYDROLASE FAMILY PROTEIN-RELATED"/>
    <property type="match status" value="1"/>
</dbReference>